<dbReference type="Gene3D" id="3.40.50.720">
    <property type="entry name" value="NAD(P)-binding Rossmann-like Domain"/>
    <property type="match status" value="1"/>
</dbReference>
<dbReference type="PRINTS" id="PR00080">
    <property type="entry name" value="SDRFAMILY"/>
</dbReference>
<dbReference type="Proteomes" id="UP001151088">
    <property type="component" value="Unassembled WGS sequence"/>
</dbReference>
<keyword evidence="2" id="KW-0560">Oxidoreductase</keyword>
<dbReference type="InterPro" id="IPR036291">
    <property type="entry name" value="NAD(P)-bd_dom_sf"/>
</dbReference>
<dbReference type="CDD" id="cd05233">
    <property type="entry name" value="SDR_c"/>
    <property type="match status" value="1"/>
</dbReference>
<dbReference type="Pfam" id="PF13561">
    <property type="entry name" value="adh_short_C2"/>
    <property type="match status" value="1"/>
</dbReference>
<organism evidence="3 4">
    <name type="scientific">Ancylobacter mangrovi</name>
    <dbReference type="NCBI Taxonomy" id="2972472"/>
    <lineage>
        <taxon>Bacteria</taxon>
        <taxon>Pseudomonadati</taxon>
        <taxon>Pseudomonadota</taxon>
        <taxon>Alphaproteobacteria</taxon>
        <taxon>Hyphomicrobiales</taxon>
        <taxon>Xanthobacteraceae</taxon>
        <taxon>Ancylobacter</taxon>
    </lineage>
</organism>
<dbReference type="RefSeq" id="WP_258731438.1">
    <property type="nucleotide sequence ID" value="NZ_JANTHZ010000001.1"/>
</dbReference>
<keyword evidence="4" id="KW-1185">Reference proteome</keyword>
<sequence>MILDDLKGARVLVTGASSGIGLAVARAFAEHGAAVAIHYFHNEAPARALVDEMTAAGARAMLVSGDVSRAEEAQAMAGRAIAGLGGLDILVNNAGGLSDMVPLTTYDGGGYDRLMDLNVRSILAVTQAALPALRASGRGSVINTGSVAGRNGGRVGSAIYAAAKAAVHSLTRSMAQEFARDAIRVNAVAPGLILTPFHDGTPPERLEAVKAAVPLNRLGVPQDCVGAYLFLGSTQMSGYTTGAILDVNGGRVMA</sequence>
<dbReference type="PANTHER" id="PTHR43639">
    <property type="entry name" value="OXIDOREDUCTASE, SHORT-CHAIN DEHYDROGENASE/REDUCTASE FAMILY (AFU_ORTHOLOGUE AFUA_5G02870)"/>
    <property type="match status" value="1"/>
</dbReference>
<reference evidence="3" key="1">
    <citation type="submission" date="2022-08" db="EMBL/GenBank/DDBJ databases">
        <authorList>
            <person name="Li F."/>
        </authorList>
    </citation>
    <scope>NUCLEOTIDE SEQUENCE</scope>
    <source>
        <strain evidence="3">MQZ15Z-1</strain>
    </source>
</reference>
<gene>
    <name evidence="3" type="ORF">NVS89_05190</name>
</gene>
<name>A0A9X2T4L2_9HYPH</name>
<evidence type="ECO:0000313" key="3">
    <source>
        <dbReference type="EMBL" id="MCS0494484.1"/>
    </source>
</evidence>
<dbReference type="PRINTS" id="PR00081">
    <property type="entry name" value="GDHRDH"/>
</dbReference>
<dbReference type="GO" id="GO:0016491">
    <property type="term" value="F:oxidoreductase activity"/>
    <property type="evidence" value="ECO:0007669"/>
    <property type="project" value="UniProtKB-KW"/>
</dbReference>
<evidence type="ECO:0000256" key="1">
    <source>
        <dbReference type="ARBA" id="ARBA00006484"/>
    </source>
</evidence>
<dbReference type="InterPro" id="IPR020904">
    <property type="entry name" value="Sc_DH/Rdtase_CS"/>
</dbReference>
<protein>
    <submittedName>
        <fullName evidence="3">SDR family oxidoreductase</fullName>
    </submittedName>
</protein>
<accession>A0A9X2T4L2</accession>
<dbReference type="PROSITE" id="PS00061">
    <property type="entry name" value="ADH_SHORT"/>
    <property type="match status" value="1"/>
</dbReference>
<evidence type="ECO:0000256" key="2">
    <source>
        <dbReference type="ARBA" id="ARBA00023002"/>
    </source>
</evidence>
<proteinExistence type="inferred from homology"/>
<dbReference type="InterPro" id="IPR002347">
    <property type="entry name" value="SDR_fam"/>
</dbReference>
<dbReference type="AlphaFoldDB" id="A0A9X2T4L2"/>
<comment type="caution">
    <text evidence="3">The sequence shown here is derived from an EMBL/GenBank/DDBJ whole genome shotgun (WGS) entry which is preliminary data.</text>
</comment>
<dbReference type="PANTHER" id="PTHR43639:SF1">
    <property type="entry name" value="SHORT-CHAIN DEHYDROGENASE_REDUCTASE FAMILY PROTEIN"/>
    <property type="match status" value="1"/>
</dbReference>
<dbReference type="EMBL" id="JANTHZ010000001">
    <property type="protein sequence ID" value="MCS0494484.1"/>
    <property type="molecule type" value="Genomic_DNA"/>
</dbReference>
<comment type="similarity">
    <text evidence="1">Belongs to the short-chain dehydrogenases/reductases (SDR) family.</text>
</comment>
<dbReference type="FunFam" id="3.40.50.720:FF:000084">
    <property type="entry name" value="Short-chain dehydrogenase reductase"/>
    <property type="match status" value="1"/>
</dbReference>
<dbReference type="SUPFAM" id="SSF51735">
    <property type="entry name" value="NAD(P)-binding Rossmann-fold domains"/>
    <property type="match status" value="1"/>
</dbReference>
<evidence type="ECO:0000313" key="4">
    <source>
        <dbReference type="Proteomes" id="UP001151088"/>
    </source>
</evidence>